<keyword evidence="2" id="KW-1133">Transmembrane helix</keyword>
<feature type="compositionally biased region" description="Low complexity" evidence="1">
    <location>
        <begin position="50"/>
        <end position="62"/>
    </location>
</feature>
<accession>A0A5D2N212</accession>
<keyword evidence="4" id="KW-1185">Reference proteome</keyword>
<dbReference type="AlphaFoldDB" id="A0A5D2N212"/>
<proteinExistence type="predicted"/>
<reference evidence="3 4" key="1">
    <citation type="submission" date="2019-07" db="EMBL/GenBank/DDBJ databases">
        <title>WGS assembly of Gossypium tomentosum.</title>
        <authorList>
            <person name="Chen Z.J."/>
            <person name="Sreedasyam A."/>
            <person name="Ando A."/>
            <person name="Song Q."/>
            <person name="De L."/>
            <person name="Hulse-Kemp A."/>
            <person name="Ding M."/>
            <person name="Ye W."/>
            <person name="Kirkbride R."/>
            <person name="Jenkins J."/>
            <person name="Plott C."/>
            <person name="Lovell J."/>
            <person name="Lin Y.-M."/>
            <person name="Vaughn R."/>
            <person name="Liu B."/>
            <person name="Li W."/>
            <person name="Simpson S."/>
            <person name="Scheffler B."/>
            <person name="Saski C."/>
            <person name="Grover C."/>
            <person name="Hu G."/>
            <person name="Conover J."/>
            <person name="Carlson J."/>
            <person name="Shu S."/>
            <person name="Boston L."/>
            <person name="Williams M."/>
            <person name="Peterson D."/>
            <person name="Mcgee K."/>
            <person name="Jones D."/>
            <person name="Wendel J."/>
            <person name="Stelly D."/>
            <person name="Grimwood J."/>
            <person name="Schmutz J."/>
        </authorList>
    </citation>
    <scope>NUCLEOTIDE SEQUENCE [LARGE SCALE GENOMIC DNA]</scope>
    <source>
        <strain evidence="3">7179.01</strain>
    </source>
</reference>
<feature type="region of interest" description="Disordered" evidence="1">
    <location>
        <begin position="29"/>
        <end position="64"/>
    </location>
</feature>
<protein>
    <submittedName>
        <fullName evidence="3">Uncharacterized protein</fullName>
    </submittedName>
</protein>
<name>A0A5D2N212_GOSTO</name>
<sequence>MAFSRSLSSRATLIARRYRPSFAYIFHDDDRKTHPSNEPQSPQKPVPQLASSSHAHASTTTSRTPQLALYLHTCKQTRERQQQILHGVTPFTPYIPGPIFVSFFMATIFCYWITSNLFSLGYGLVLKVPGVKKALGVPEIPKQPVVTRPSIDLYTALKQTLKQAKTASQQSTSLPIDPTEVAS</sequence>
<evidence type="ECO:0000313" key="3">
    <source>
        <dbReference type="EMBL" id="TYH97941.1"/>
    </source>
</evidence>
<dbReference type="EMBL" id="CM017621">
    <property type="protein sequence ID" value="TYH97941.1"/>
    <property type="molecule type" value="Genomic_DNA"/>
</dbReference>
<gene>
    <name evidence="3" type="ORF">ES332_A12G275700v1</name>
</gene>
<organism evidence="3 4">
    <name type="scientific">Gossypium tomentosum</name>
    <name type="common">Hawaiian cotton</name>
    <name type="synonym">Gossypium sandvicense</name>
    <dbReference type="NCBI Taxonomy" id="34277"/>
    <lineage>
        <taxon>Eukaryota</taxon>
        <taxon>Viridiplantae</taxon>
        <taxon>Streptophyta</taxon>
        <taxon>Embryophyta</taxon>
        <taxon>Tracheophyta</taxon>
        <taxon>Spermatophyta</taxon>
        <taxon>Magnoliopsida</taxon>
        <taxon>eudicotyledons</taxon>
        <taxon>Gunneridae</taxon>
        <taxon>Pentapetalae</taxon>
        <taxon>rosids</taxon>
        <taxon>malvids</taxon>
        <taxon>Malvales</taxon>
        <taxon>Malvaceae</taxon>
        <taxon>Malvoideae</taxon>
        <taxon>Gossypium</taxon>
    </lineage>
</organism>
<dbReference type="Proteomes" id="UP000322667">
    <property type="component" value="Chromosome A12"/>
</dbReference>
<keyword evidence="2" id="KW-0812">Transmembrane</keyword>
<evidence type="ECO:0000256" key="2">
    <source>
        <dbReference type="SAM" id="Phobius"/>
    </source>
</evidence>
<evidence type="ECO:0000256" key="1">
    <source>
        <dbReference type="SAM" id="MobiDB-lite"/>
    </source>
</evidence>
<evidence type="ECO:0000313" key="4">
    <source>
        <dbReference type="Proteomes" id="UP000322667"/>
    </source>
</evidence>
<feature type="transmembrane region" description="Helical" evidence="2">
    <location>
        <begin position="99"/>
        <end position="125"/>
    </location>
</feature>
<keyword evidence="2" id="KW-0472">Membrane</keyword>